<dbReference type="Proteomes" id="UP001153328">
    <property type="component" value="Unassembled WGS sequence"/>
</dbReference>
<reference evidence="3" key="1">
    <citation type="submission" date="2021-06" db="EMBL/GenBank/DDBJ databases">
        <authorList>
            <person name="Arsene-Ploetze F."/>
        </authorList>
    </citation>
    <scope>NUCLEOTIDE SEQUENCE</scope>
    <source>
        <strain evidence="3">SBRY1</strain>
    </source>
</reference>
<dbReference type="EMBL" id="CAJVAX010000018">
    <property type="protein sequence ID" value="CAG7648196.1"/>
    <property type="molecule type" value="Genomic_DNA"/>
</dbReference>
<evidence type="ECO:0000313" key="3">
    <source>
        <dbReference type="EMBL" id="CAG7648196.1"/>
    </source>
</evidence>
<dbReference type="InterPro" id="IPR021401">
    <property type="entry name" value="DUF3040"/>
</dbReference>
<accession>A0A9W4H3Y6</accession>
<dbReference type="AlphaFoldDB" id="A0A9W4H3Y6"/>
<keyword evidence="2" id="KW-0472">Membrane</keyword>
<evidence type="ECO:0000256" key="1">
    <source>
        <dbReference type="SAM" id="MobiDB-lite"/>
    </source>
</evidence>
<feature type="transmembrane region" description="Helical" evidence="2">
    <location>
        <begin position="60"/>
        <end position="78"/>
    </location>
</feature>
<gene>
    <name evidence="3" type="ORF">SBRY_40869</name>
</gene>
<keyword evidence="2" id="KW-0812">Transmembrane</keyword>
<sequence length="123" mass="13644">MVLSLHERRVIADLERSLTREEPELSKTLADFGAPRPEPLRAPPVEAPPEERTAVRARRITSWSSALALMLLCVALALSAAGLLLGASVTALLGVVCWLVYRCQRHRQRMAREEPSPVRRQGP</sequence>
<feature type="region of interest" description="Disordered" evidence="1">
    <location>
        <begin position="22"/>
        <end position="52"/>
    </location>
</feature>
<evidence type="ECO:0000313" key="4">
    <source>
        <dbReference type="Proteomes" id="UP001153328"/>
    </source>
</evidence>
<keyword evidence="4" id="KW-1185">Reference proteome</keyword>
<feature type="compositionally biased region" description="Pro residues" evidence="1">
    <location>
        <begin position="36"/>
        <end position="47"/>
    </location>
</feature>
<protein>
    <recommendedName>
        <fullName evidence="5">DUF3040 domain-containing protein</fullName>
    </recommendedName>
</protein>
<proteinExistence type="predicted"/>
<feature type="transmembrane region" description="Helical" evidence="2">
    <location>
        <begin position="84"/>
        <end position="101"/>
    </location>
</feature>
<name>A0A9W4H3Y6_9ACTN</name>
<keyword evidence="2" id="KW-1133">Transmembrane helix</keyword>
<organism evidence="3 4">
    <name type="scientific">Actinacidiphila bryophytorum</name>
    <dbReference type="NCBI Taxonomy" id="1436133"/>
    <lineage>
        <taxon>Bacteria</taxon>
        <taxon>Bacillati</taxon>
        <taxon>Actinomycetota</taxon>
        <taxon>Actinomycetes</taxon>
        <taxon>Kitasatosporales</taxon>
        <taxon>Streptomycetaceae</taxon>
        <taxon>Actinacidiphila</taxon>
    </lineage>
</organism>
<comment type="caution">
    <text evidence="3">The sequence shown here is derived from an EMBL/GenBank/DDBJ whole genome shotgun (WGS) entry which is preliminary data.</text>
</comment>
<dbReference type="Pfam" id="PF11239">
    <property type="entry name" value="DUF3040"/>
    <property type="match status" value="1"/>
</dbReference>
<evidence type="ECO:0008006" key="5">
    <source>
        <dbReference type="Google" id="ProtNLM"/>
    </source>
</evidence>
<dbReference type="RefSeq" id="WP_205047771.1">
    <property type="nucleotide sequence ID" value="NZ_CAJVAX010000018.1"/>
</dbReference>
<evidence type="ECO:0000256" key="2">
    <source>
        <dbReference type="SAM" id="Phobius"/>
    </source>
</evidence>